<evidence type="ECO:0000313" key="1">
    <source>
        <dbReference type="EMBL" id="MDV6286246.1"/>
    </source>
</evidence>
<dbReference type="GO" id="GO:0051213">
    <property type="term" value="F:dioxygenase activity"/>
    <property type="evidence" value="ECO:0007669"/>
    <property type="project" value="UniProtKB-KW"/>
</dbReference>
<dbReference type="RefSeq" id="WP_317571373.1">
    <property type="nucleotide sequence ID" value="NZ_JAWLKA010000035.1"/>
</dbReference>
<keyword evidence="1" id="KW-0560">Oxidoreductase</keyword>
<gene>
    <name evidence="1" type="ORF">R3Q59_37830</name>
</gene>
<reference evidence="1 2" key="1">
    <citation type="submission" date="2023-10" db="EMBL/GenBank/DDBJ databases">
        <title>Development of a sustainable strategy for remediation of hydrocarbon-contaminated territories based on the waste exchange concept.</title>
        <authorList>
            <person name="Krivoruchko A."/>
        </authorList>
    </citation>
    <scope>NUCLEOTIDE SEQUENCE [LARGE SCALE GENOMIC DNA]</scope>
    <source>
        <strain evidence="1 2">IEGM 60</strain>
    </source>
</reference>
<dbReference type="Gene3D" id="2.60.120.620">
    <property type="entry name" value="q2cbj1_9rhob like domain"/>
    <property type="match status" value="1"/>
</dbReference>
<proteinExistence type="predicted"/>
<keyword evidence="2" id="KW-1185">Reference proteome</keyword>
<dbReference type="EMBL" id="JAWLKA010000035">
    <property type="protein sequence ID" value="MDV6286246.1"/>
    <property type="molecule type" value="Genomic_DNA"/>
</dbReference>
<dbReference type="InterPro" id="IPR008775">
    <property type="entry name" value="Phytyl_CoA_dOase-like"/>
</dbReference>
<keyword evidence="1" id="KW-0223">Dioxygenase</keyword>
<organism evidence="1 2">
    <name type="scientific">Rhodococcus jostii</name>
    <dbReference type="NCBI Taxonomy" id="132919"/>
    <lineage>
        <taxon>Bacteria</taxon>
        <taxon>Bacillati</taxon>
        <taxon>Actinomycetota</taxon>
        <taxon>Actinomycetes</taxon>
        <taxon>Mycobacteriales</taxon>
        <taxon>Nocardiaceae</taxon>
        <taxon>Rhodococcus</taxon>
    </lineage>
</organism>
<accession>A0ABU4CRP3</accession>
<dbReference type="SUPFAM" id="SSF51197">
    <property type="entry name" value="Clavaminate synthase-like"/>
    <property type="match status" value="1"/>
</dbReference>
<protein>
    <submittedName>
        <fullName evidence="1">Phytanoyl-CoA dioxygenase family protein</fullName>
    </submittedName>
</protein>
<comment type="caution">
    <text evidence="1">The sequence shown here is derived from an EMBL/GenBank/DDBJ whole genome shotgun (WGS) entry which is preliminary data.</text>
</comment>
<dbReference type="PANTHER" id="PTHR20883:SF49">
    <property type="entry name" value="PHYTANOYL-COA DIOXYGENASE"/>
    <property type="match status" value="1"/>
</dbReference>
<name>A0ABU4CRP3_RHOJO</name>
<sequence length="266" mass="29247">MTSAIRAVTAGEIDFFAAHGWAYLPALVDPAWIDRLREIAVNRLRDVRRTPSAGVVDRAFGQDRDVAQFEPDFHRLTHHPSMGANAVHLLGTAERVRVQISNLLVKEPAGAGRHSEATVYHQDFPWLPMDRSAMLTFWVALAPVTAEMGSLRFFDKSNALGLLGRSFVTDGDDIPTQHAWLTDQPVVGGYDLSPGDATVHHALTVHGAPKNSSSTARLSFTATYFDANALYTGAPYSQTDQLSQKLEVNRPFEHPAYPIVGSEETR</sequence>
<dbReference type="Pfam" id="PF05721">
    <property type="entry name" value="PhyH"/>
    <property type="match status" value="1"/>
</dbReference>
<evidence type="ECO:0000313" key="2">
    <source>
        <dbReference type="Proteomes" id="UP001185737"/>
    </source>
</evidence>
<dbReference type="PANTHER" id="PTHR20883">
    <property type="entry name" value="PHYTANOYL-COA DIOXYGENASE DOMAIN CONTAINING 1"/>
    <property type="match status" value="1"/>
</dbReference>
<dbReference type="Proteomes" id="UP001185737">
    <property type="component" value="Unassembled WGS sequence"/>
</dbReference>